<dbReference type="Proteomes" id="UP000094236">
    <property type="component" value="Unassembled WGS sequence"/>
</dbReference>
<keyword evidence="5" id="KW-1185">Reference proteome</keyword>
<keyword evidence="1 3" id="KW-0853">WD repeat</keyword>
<dbReference type="OrthoDB" id="972532at2759"/>
<gene>
    <name evidence="4" type="ORF">PACTADRAFT_47667</name>
</gene>
<dbReference type="InterPro" id="IPR036322">
    <property type="entry name" value="WD40_repeat_dom_sf"/>
</dbReference>
<dbReference type="Pfam" id="PF00400">
    <property type="entry name" value="WD40"/>
    <property type="match status" value="4"/>
</dbReference>
<dbReference type="SMART" id="SM00320">
    <property type="entry name" value="WD40"/>
    <property type="match status" value="7"/>
</dbReference>
<evidence type="ECO:0000256" key="2">
    <source>
        <dbReference type="ARBA" id="ARBA00022737"/>
    </source>
</evidence>
<name>A0A1E4U1D2_PACTA</name>
<accession>A0A1E4U1D2</accession>
<sequence length="568" mass="66147">MAPINGLSDSSDLSLQLRSNENNNSKITHALDKEEKYGHFKKLEILRLITQCLDDLNYKEFSSQLKQIEGNSNDNNVEIFMNYIKIGNFKEAEVLVESLNLIHLSNPGDIIIDIHEEEKNPNIYSYLKLKYLIRKQIFLELLLGSNDHSTAISFLRSAFQDLRLHPDEIRILSSLMLLNEKDILKLNKIGWYDSVENSRIKLCEEISKMISPDTLLPSNRLLTLLEQSINYQKSQNLYYLRDKQKGEETYPLYQDLKFDKSNFPTRCIAQLNYHNDEVWFVKFSYSGRYLCSTSKDSKVIIYDVMNDFSIKHELLGSTKSVLYASWSPDDKVLLTCGMDLYFRLWDVESGQQLKKIKFYETVRVWSCEWLPDSSGFITASPDKKLVWFEFNSKTNDCKELYNWDLSQRIEDLSITKDGTKLLTITYNQMLEIYDLNTKLKIQSINIGKKLTSITTSQDSKYCIINVSPEEIQLWDIIEFKLISRFFGQQQQNYVIRSCFGNWDESFILSGSEDGRIYIWNRHFCNLIFALDGHKGLVNGVDWNKNGEGYYGKIFASAGDDKTVRIWGV</sequence>
<evidence type="ECO:0000256" key="3">
    <source>
        <dbReference type="PROSITE-ProRule" id="PRU00221"/>
    </source>
</evidence>
<organism evidence="4 5">
    <name type="scientific">Pachysolen tannophilus NRRL Y-2460</name>
    <dbReference type="NCBI Taxonomy" id="669874"/>
    <lineage>
        <taxon>Eukaryota</taxon>
        <taxon>Fungi</taxon>
        <taxon>Dikarya</taxon>
        <taxon>Ascomycota</taxon>
        <taxon>Saccharomycotina</taxon>
        <taxon>Pichiomycetes</taxon>
        <taxon>Pachysolenaceae</taxon>
        <taxon>Pachysolen</taxon>
    </lineage>
</organism>
<feature type="repeat" description="WD" evidence="3">
    <location>
        <begin position="503"/>
        <end position="520"/>
    </location>
</feature>
<protein>
    <submittedName>
        <fullName evidence="4">Uncharacterized protein</fullName>
    </submittedName>
</protein>
<dbReference type="PROSITE" id="PS50082">
    <property type="entry name" value="WD_REPEATS_2"/>
    <property type="match status" value="4"/>
</dbReference>
<dbReference type="STRING" id="669874.A0A1E4U1D2"/>
<evidence type="ECO:0000256" key="1">
    <source>
        <dbReference type="ARBA" id="ARBA00022574"/>
    </source>
</evidence>
<dbReference type="AlphaFoldDB" id="A0A1E4U1D2"/>
<dbReference type="PROSITE" id="PS50294">
    <property type="entry name" value="WD_REPEATS_REGION"/>
    <property type="match status" value="2"/>
</dbReference>
<dbReference type="PANTHER" id="PTHR22838:SF0">
    <property type="entry name" value="WD REPEAT-CONTAINING PROTEIN 26"/>
    <property type="match status" value="1"/>
</dbReference>
<feature type="repeat" description="WD" evidence="3">
    <location>
        <begin position="530"/>
        <end position="568"/>
    </location>
</feature>
<dbReference type="GO" id="GO:0043161">
    <property type="term" value="P:proteasome-mediated ubiquitin-dependent protein catabolic process"/>
    <property type="evidence" value="ECO:0007669"/>
    <property type="project" value="TreeGrafter"/>
</dbReference>
<reference evidence="5" key="1">
    <citation type="submission" date="2016-05" db="EMBL/GenBank/DDBJ databases">
        <title>Comparative genomics of biotechnologically important yeasts.</title>
        <authorList>
            <consortium name="DOE Joint Genome Institute"/>
            <person name="Riley R."/>
            <person name="Haridas S."/>
            <person name="Wolfe K.H."/>
            <person name="Lopes M.R."/>
            <person name="Hittinger C.T."/>
            <person name="Goker M."/>
            <person name="Salamov A."/>
            <person name="Wisecaver J."/>
            <person name="Long T.M."/>
            <person name="Aerts A.L."/>
            <person name="Barry K."/>
            <person name="Choi C."/>
            <person name="Clum A."/>
            <person name="Coughlan A.Y."/>
            <person name="Deshpande S."/>
            <person name="Douglass A.P."/>
            <person name="Hanson S.J."/>
            <person name="Klenk H.-P."/>
            <person name="Labutti K."/>
            <person name="Lapidus A."/>
            <person name="Lindquist E."/>
            <person name="Lipzen A."/>
            <person name="Meier-Kolthoff J.P."/>
            <person name="Ohm R.A."/>
            <person name="Otillar R.P."/>
            <person name="Pangilinan J."/>
            <person name="Peng Y."/>
            <person name="Rokas A."/>
            <person name="Rosa C.A."/>
            <person name="Scheuner C."/>
            <person name="Sibirny A.A."/>
            <person name="Slot J.C."/>
            <person name="Stielow J.B."/>
            <person name="Sun H."/>
            <person name="Kurtzman C.P."/>
            <person name="Blackwell M."/>
            <person name="Grigoriev I.V."/>
            <person name="Jeffries T.W."/>
        </authorList>
    </citation>
    <scope>NUCLEOTIDE SEQUENCE [LARGE SCALE GENOMIC DNA]</scope>
    <source>
        <strain evidence="5">NRRL Y-2460</strain>
    </source>
</reference>
<keyword evidence="2" id="KW-0677">Repeat</keyword>
<dbReference type="SUPFAM" id="SSF50978">
    <property type="entry name" value="WD40 repeat-like"/>
    <property type="match status" value="1"/>
</dbReference>
<feature type="repeat" description="WD" evidence="3">
    <location>
        <begin position="314"/>
        <end position="355"/>
    </location>
</feature>
<dbReference type="InterPro" id="IPR051350">
    <property type="entry name" value="WD_repeat-ST_regulator"/>
</dbReference>
<proteinExistence type="predicted"/>
<dbReference type="InterPro" id="IPR001680">
    <property type="entry name" value="WD40_rpt"/>
</dbReference>
<feature type="repeat" description="WD" evidence="3">
    <location>
        <begin position="271"/>
        <end position="304"/>
    </location>
</feature>
<evidence type="ECO:0000313" key="4">
    <source>
        <dbReference type="EMBL" id="ODV97815.1"/>
    </source>
</evidence>
<evidence type="ECO:0000313" key="5">
    <source>
        <dbReference type="Proteomes" id="UP000094236"/>
    </source>
</evidence>
<dbReference type="InterPro" id="IPR015943">
    <property type="entry name" value="WD40/YVTN_repeat-like_dom_sf"/>
</dbReference>
<dbReference type="CDD" id="cd00200">
    <property type="entry name" value="WD40"/>
    <property type="match status" value="1"/>
</dbReference>
<dbReference type="EMBL" id="KV454011">
    <property type="protein sequence ID" value="ODV97815.1"/>
    <property type="molecule type" value="Genomic_DNA"/>
</dbReference>
<dbReference type="GO" id="GO:0034657">
    <property type="term" value="C:GID complex"/>
    <property type="evidence" value="ECO:0007669"/>
    <property type="project" value="TreeGrafter"/>
</dbReference>
<dbReference type="PANTHER" id="PTHR22838">
    <property type="entry name" value="WD REPEAT PROTEIN 26-RELATED"/>
    <property type="match status" value="1"/>
</dbReference>
<dbReference type="Gene3D" id="2.130.10.10">
    <property type="entry name" value="YVTN repeat-like/Quinoprotein amine dehydrogenase"/>
    <property type="match status" value="1"/>
</dbReference>